<evidence type="ECO:0000256" key="5">
    <source>
        <dbReference type="ARBA" id="ARBA00022475"/>
    </source>
</evidence>
<dbReference type="Gene3D" id="3.30.200.20">
    <property type="entry name" value="Phosphorylase Kinase, domain 1"/>
    <property type="match status" value="1"/>
</dbReference>
<evidence type="ECO:0000256" key="24">
    <source>
        <dbReference type="SAM" id="SignalP"/>
    </source>
</evidence>
<dbReference type="InterPro" id="IPR003591">
    <property type="entry name" value="Leu-rich_rpt_typical-subtyp"/>
</dbReference>
<keyword evidence="5" id="KW-1003">Cell membrane</keyword>
<keyword evidence="10 23" id="KW-0812">Transmembrane</keyword>
<dbReference type="Proteomes" id="UP000009183">
    <property type="component" value="Chromosome 11"/>
</dbReference>
<evidence type="ECO:0000313" key="27">
    <source>
        <dbReference type="Proteomes" id="UP000009183"/>
    </source>
</evidence>
<dbReference type="SUPFAM" id="SSF56112">
    <property type="entry name" value="Protein kinase-like (PK-like)"/>
    <property type="match status" value="1"/>
</dbReference>
<dbReference type="InterPro" id="IPR017441">
    <property type="entry name" value="Protein_kinase_ATP_BS"/>
</dbReference>
<evidence type="ECO:0000256" key="21">
    <source>
        <dbReference type="ARBA" id="ARBA00048679"/>
    </source>
</evidence>
<evidence type="ECO:0000256" key="11">
    <source>
        <dbReference type="ARBA" id="ARBA00022729"/>
    </source>
</evidence>
<dbReference type="PANTHER" id="PTHR27008">
    <property type="entry name" value="OS04G0122200 PROTEIN"/>
    <property type="match status" value="1"/>
</dbReference>
<dbReference type="PROSITE" id="PS51450">
    <property type="entry name" value="LRR"/>
    <property type="match status" value="1"/>
</dbReference>
<evidence type="ECO:0000256" key="7">
    <source>
        <dbReference type="ARBA" id="ARBA00022553"/>
    </source>
</evidence>
<dbReference type="GO" id="GO:0005886">
    <property type="term" value="C:plasma membrane"/>
    <property type="evidence" value="ECO:0007669"/>
    <property type="project" value="UniProtKB-SubCell"/>
</dbReference>
<evidence type="ECO:0000256" key="20">
    <source>
        <dbReference type="ARBA" id="ARBA00047899"/>
    </source>
</evidence>
<dbReference type="InterPro" id="IPR001611">
    <property type="entry name" value="Leu-rich_rpt"/>
</dbReference>
<sequence length="954" mass="103642">MLMKKHFYKISLMGMLMVHSFRVSLAISSSNVTDISALLAFKSEIVGSNWTETENFCNWVGVTCSHRRQRVTGLRLGGMGLQGTISPYVGNLSFLVRLDLSNNSFHGHLIPEIGHLRRLEVLILEGNLLEGAIPASIHHCQKLKVISLSKNGFVGVIPKELSFLSSLRHLFLGRNNLTGTIPPSLVNNSKLEWLGLEQNYLQGSIPNEIGNLQNLQQLSLSQNGLTGLIPPSIFNISSLRGVSLSFHSLSGTLPSSLGLWLPNLEELDLGGNQLSGNIPLCLSNSSYLKKLRLSSNQFSGPVLKSLGHLEHLVELDLAGNQLTSQSGSLELSFLTALTGCKSLEKLSISNNPLNGLLPESVGNLSSSLQMFVASSCEIKGPIPKGIGSLKILNWLELSNNHLNGTIPSTVKGMKSLQRLHIGGNRLEENIPNEICLLTKLGEMELQNNNLSGSIPSCIGNLNHLQIMDLSSNSLSSSIPSSLWSLENIWFLNLSCNSLHGSLNANMRALKMLESIDLSWNRISGNIPTIFGAFESLSSLNLSRNSFGGHISGSLGELITLDFMDLSHNNLSGAIPKSLEALSHLQYLNLSVNNLSGEIPSRGPFENFTATSFLENGALCGQAIFQVPPCRSHGPRNSKSASLLKYILPTLASAAILVAAILVALIRMMMKNRRCNARTGEHLVREVDQIISYEGLCQATDDFSEANIIGVGGFGSVFKGILNDKFTVAIKVLNLQLEGALAHFNAEFVALRNVRHTNLVKLICSCSETELGALVLPYMPNGSLEKWLYSENYCLNLFQRVSIMVDVASALEYLHHGLPDPVVHCDLNPSNVLLDNDMVAHVGDFGIAKILTHKRPATPSITLGTLGYVAPEHGMSGRVSTRTDVYSYGIMLLGMLTGKKPTDDMFSGELTLRQWVTSSISNKIMEVIDRKLLKTEDGGDAIATNCNLLAISSWG</sequence>
<evidence type="ECO:0000259" key="25">
    <source>
        <dbReference type="PROSITE" id="PS50011"/>
    </source>
</evidence>
<dbReference type="OrthoDB" id="676979at2759"/>
<keyword evidence="8" id="KW-0433">Leucine-rich repeat</keyword>
<dbReference type="GO" id="GO:0005524">
    <property type="term" value="F:ATP binding"/>
    <property type="evidence" value="ECO:0007669"/>
    <property type="project" value="UniProtKB-UniRule"/>
</dbReference>
<dbReference type="FunFam" id="1.10.510.10:FF:000358">
    <property type="entry name" value="Putative leucine-rich repeat receptor-like serine/threonine-protein kinase"/>
    <property type="match status" value="1"/>
</dbReference>
<evidence type="ECO:0000256" key="23">
    <source>
        <dbReference type="SAM" id="Phobius"/>
    </source>
</evidence>
<dbReference type="PROSITE" id="PS00107">
    <property type="entry name" value="PROTEIN_KINASE_ATP"/>
    <property type="match status" value="1"/>
</dbReference>
<evidence type="ECO:0000256" key="4">
    <source>
        <dbReference type="ARBA" id="ARBA00012513"/>
    </source>
</evidence>
<evidence type="ECO:0000256" key="13">
    <source>
        <dbReference type="ARBA" id="ARBA00022741"/>
    </source>
</evidence>
<comment type="catalytic activity">
    <reaction evidence="20">
        <text>L-threonyl-[protein] + ATP = O-phospho-L-threonyl-[protein] + ADP + H(+)</text>
        <dbReference type="Rhea" id="RHEA:46608"/>
        <dbReference type="Rhea" id="RHEA-COMP:11060"/>
        <dbReference type="Rhea" id="RHEA-COMP:11605"/>
        <dbReference type="ChEBI" id="CHEBI:15378"/>
        <dbReference type="ChEBI" id="CHEBI:30013"/>
        <dbReference type="ChEBI" id="CHEBI:30616"/>
        <dbReference type="ChEBI" id="CHEBI:61977"/>
        <dbReference type="ChEBI" id="CHEBI:456216"/>
        <dbReference type="EC" id="2.7.11.1"/>
    </reaction>
</comment>
<dbReference type="InterPro" id="IPR011009">
    <property type="entry name" value="Kinase-like_dom_sf"/>
</dbReference>
<evidence type="ECO:0000256" key="16">
    <source>
        <dbReference type="ARBA" id="ARBA00022989"/>
    </source>
</evidence>
<dbReference type="KEGG" id="vvi:100854235"/>
<dbReference type="FunFam" id="3.80.10.10:FF:000041">
    <property type="entry name" value="LRR receptor-like serine/threonine-protein kinase ERECTA"/>
    <property type="match status" value="1"/>
</dbReference>
<evidence type="ECO:0000256" key="1">
    <source>
        <dbReference type="ARBA" id="ARBA00004162"/>
    </source>
</evidence>
<dbReference type="AlphaFoldDB" id="F6GXC5"/>
<organism evidence="26 27">
    <name type="scientific">Vitis vinifera</name>
    <name type="common">Grape</name>
    <dbReference type="NCBI Taxonomy" id="29760"/>
    <lineage>
        <taxon>Eukaryota</taxon>
        <taxon>Viridiplantae</taxon>
        <taxon>Streptophyta</taxon>
        <taxon>Embryophyta</taxon>
        <taxon>Tracheophyta</taxon>
        <taxon>Spermatophyta</taxon>
        <taxon>Magnoliopsida</taxon>
        <taxon>eudicotyledons</taxon>
        <taxon>Gunneridae</taxon>
        <taxon>Pentapetalae</taxon>
        <taxon>rosids</taxon>
        <taxon>Vitales</taxon>
        <taxon>Vitaceae</taxon>
        <taxon>Viteae</taxon>
        <taxon>Vitis</taxon>
    </lineage>
</organism>
<dbReference type="Pfam" id="PF00560">
    <property type="entry name" value="LRR_1"/>
    <property type="match status" value="12"/>
</dbReference>
<dbReference type="HOGENOM" id="CLU_000288_22_0_1"/>
<feature type="binding site" evidence="22">
    <location>
        <position position="730"/>
    </location>
    <ligand>
        <name>ATP</name>
        <dbReference type="ChEBI" id="CHEBI:30616"/>
    </ligand>
</feature>
<feature type="signal peptide" evidence="24">
    <location>
        <begin position="1"/>
        <end position="26"/>
    </location>
</feature>
<dbReference type="Pfam" id="PF08263">
    <property type="entry name" value="LRRNT_2"/>
    <property type="match status" value="1"/>
</dbReference>
<evidence type="ECO:0000313" key="26">
    <source>
        <dbReference type="EMBL" id="CCB44611.1"/>
    </source>
</evidence>
<evidence type="ECO:0000256" key="3">
    <source>
        <dbReference type="ARBA" id="ARBA00009592"/>
    </source>
</evidence>
<protein>
    <recommendedName>
        <fullName evidence="4">non-specific serine/threonine protein kinase</fullName>
        <ecNumber evidence="4">2.7.11.1</ecNumber>
    </recommendedName>
</protein>
<dbReference type="STRING" id="29760.F6GXC5"/>
<keyword evidence="27" id="KW-1185">Reference proteome</keyword>
<dbReference type="Pfam" id="PF13855">
    <property type="entry name" value="LRR_8"/>
    <property type="match status" value="2"/>
</dbReference>
<dbReference type="InterPro" id="IPR013210">
    <property type="entry name" value="LRR_N_plant-typ"/>
</dbReference>
<keyword evidence="9" id="KW-0808">Transferase</keyword>
<evidence type="ECO:0000256" key="6">
    <source>
        <dbReference type="ARBA" id="ARBA00022527"/>
    </source>
</evidence>
<dbReference type="FunFam" id="3.80.10.10:FF:000275">
    <property type="entry name" value="Leucine-rich repeat receptor-like protein kinase"/>
    <property type="match status" value="1"/>
</dbReference>
<keyword evidence="7" id="KW-0597">Phosphoprotein</keyword>
<feature type="transmembrane region" description="Helical" evidence="23">
    <location>
        <begin position="645"/>
        <end position="665"/>
    </location>
</feature>
<feature type="chain" id="PRO_5003335197" description="non-specific serine/threonine protein kinase" evidence="24">
    <location>
        <begin position="27"/>
        <end position="954"/>
    </location>
</feature>
<dbReference type="Gene3D" id="1.10.510.10">
    <property type="entry name" value="Transferase(Phosphotransferase) domain 1"/>
    <property type="match status" value="1"/>
</dbReference>
<dbReference type="InterPro" id="IPR051809">
    <property type="entry name" value="Plant_receptor-like_S/T_kinase"/>
</dbReference>
<keyword evidence="11 24" id="KW-0732">Signal</keyword>
<dbReference type="PROSITE" id="PS50011">
    <property type="entry name" value="PROTEIN_KINASE_DOM"/>
    <property type="match status" value="1"/>
</dbReference>
<evidence type="ECO:0000256" key="12">
    <source>
        <dbReference type="ARBA" id="ARBA00022737"/>
    </source>
</evidence>
<keyword evidence="15 22" id="KW-0067">ATP-binding</keyword>
<reference evidence="27" key="1">
    <citation type="journal article" date="2007" name="Nature">
        <title>The grapevine genome sequence suggests ancestral hexaploidization in major angiosperm phyla.</title>
        <authorList>
            <consortium name="The French-Italian Public Consortium for Grapevine Genome Characterization."/>
            <person name="Jaillon O."/>
            <person name="Aury J.-M."/>
            <person name="Noel B."/>
            <person name="Policriti A."/>
            <person name="Clepet C."/>
            <person name="Casagrande A."/>
            <person name="Choisne N."/>
            <person name="Aubourg S."/>
            <person name="Vitulo N."/>
            <person name="Jubin C."/>
            <person name="Vezzi A."/>
            <person name="Legeai F."/>
            <person name="Hugueney P."/>
            <person name="Dasilva C."/>
            <person name="Horner D."/>
            <person name="Mica E."/>
            <person name="Jublot D."/>
            <person name="Poulain J."/>
            <person name="Bruyere C."/>
            <person name="Billault A."/>
            <person name="Segurens B."/>
            <person name="Gouyvenoux M."/>
            <person name="Ugarte E."/>
            <person name="Cattonaro F."/>
            <person name="Anthouard V."/>
            <person name="Vico V."/>
            <person name="Del Fabbro C."/>
            <person name="Alaux M."/>
            <person name="Di Gaspero G."/>
            <person name="Dumas V."/>
            <person name="Felice N."/>
            <person name="Paillard S."/>
            <person name="Juman I."/>
            <person name="Moroldo M."/>
            <person name="Scalabrin S."/>
            <person name="Canaguier A."/>
            <person name="Le Clainche I."/>
            <person name="Malacrida G."/>
            <person name="Durand E."/>
            <person name="Pesole G."/>
            <person name="Laucou V."/>
            <person name="Chatelet P."/>
            <person name="Merdinoglu D."/>
            <person name="Delledonne M."/>
            <person name="Pezzotti M."/>
            <person name="Lecharny A."/>
            <person name="Scarpelli C."/>
            <person name="Artiguenave F."/>
            <person name="Pe M.E."/>
            <person name="Valle G."/>
            <person name="Morgante M."/>
            <person name="Caboche M."/>
            <person name="Adam-Blondon A.-F."/>
            <person name="Weissenbach J."/>
            <person name="Quetier F."/>
            <person name="Wincker P."/>
        </authorList>
    </citation>
    <scope>NUCLEOTIDE SEQUENCE [LARGE SCALE GENOMIC DNA]</scope>
    <source>
        <strain evidence="27">cv. Pinot noir / PN40024</strain>
    </source>
</reference>
<dbReference type="InterPro" id="IPR000719">
    <property type="entry name" value="Prot_kinase_dom"/>
</dbReference>
<dbReference type="PANTHER" id="PTHR27008:SF497">
    <property type="entry name" value="OS11G0695000 PROTEIN"/>
    <property type="match status" value="1"/>
</dbReference>
<accession>F6GXC5</accession>
<keyword evidence="16 23" id="KW-1133">Transmembrane helix</keyword>
<evidence type="ECO:0000256" key="15">
    <source>
        <dbReference type="ARBA" id="ARBA00022840"/>
    </source>
</evidence>
<gene>
    <name evidence="26" type="ordered locus">VIT_11s0052g01460</name>
</gene>
<keyword evidence="13 22" id="KW-0547">Nucleotide-binding</keyword>
<dbReference type="PaxDb" id="29760-VIT_11s0052g01460.t01"/>
<dbReference type="EC" id="2.7.11.1" evidence="4"/>
<keyword evidence="14" id="KW-0418">Kinase</keyword>
<dbReference type="SMART" id="SM00369">
    <property type="entry name" value="LRR_TYP"/>
    <property type="match status" value="10"/>
</dbReference>
<comment type="similarity">
    <text evidence="3">Belongs to the RLP family.</text>
</comment>
<evidence type="ECO:0000256" key="2">
    <source>
        <dbReference type="ARBA" id="ARBA00004479"/>
    </source>
</evidence>
<dbReference type="Gene3D" id="3.80.10.10">
    <property type="entry name" value="Ribonuclease Inhibitor"/>
    <property type="match status" value="3"/>
</dbReference>
<dbReference type="InParanoid" id="F6GXC5"/>
<dbReference type="InterPro" id="IPR032675">
    <property type="entry name" value="LRR_dom_sf"/>
</dbReference>
<comment type="catalytic activity">
    <reaction evidence="21">
        <text>L-seryl-[protein] + ATP = O-phospho-L-seryl-[protein] + ADP + H(+)</text>
        <dbReference type="Rhea" id="RHEA:17989"/>
        <dbReference type="Rhea" id="RHEA-COMP:9863"/>
        <dbReference type="Rhea" id="RHEA-COMP:11604"/>
        <dbReference type="ChEBI" id="CHEBI:15378"/>
        <dbReference type="ChEBI" id="CHEBI:29999"/>
        <dbReference type="ChEBI" id="CHEBI:30616"/>
        <dbReference type="ChEBI" id="CHEBI:83421"/>
        <dbReference type="ChEBI" id="CHEBI:456216"/>
        <dbReference type="EC" id="2.7.11.1"/>
    </reaction>
</comment>
<evidence type="ECO:0000256" key="10">
    <source>
        <dbReference type="ARBA" id="ARBA00022692"/>
    </source>
</evidence>
<keyword evidence="12" id="KW-0677">Repeat</keyword>
<dbReference type="SMR" id="F6GXC5"/>
<dbReference type="Pfam" id="PF00069">
    <property type="entry name" value="Pkinase"/>
    <property type="match status" value="1"/>
</dbReference>
<feature type="domain" description="Protein kinase" evidence="25">
    <location>
        <begin position="702"/>
        <end position="954"/>
    </location>
</feature>
<dbReference type="SUPFAM" id="SSF52058">
    <property type="entry name" value="L domain-like"/>
    <property type="match status" value="2"/>
</dbReference>
<evidence type="ECO:0000256" key="17">
    <source>
        <dbReference type="ARBA" id="ARBA00023136"/>
    </source>
</evidence>
<evidence type="ECO:0000256" key="18">
    <source>
        <dbReference type="ARBA" id="ARBA00023170"/>
    </source>
</evidence>
<evidence type="ECO:0000256" key="8">
    <source>
        <dbReference type="ARBA" id="ARBA00022614"/>
    </source>
</evidence>
<name>F6GXC5_VITVI</name>
<dbReference type="GO" id="GO:0004674">
    <property type="term" value="F:protein serine/threonine kinase activity"/>
    <property type="evidence" value="ECO:0007669"/>
    <property type="project" value="UniProtKB-KW"/>
</dbReference>
<dbReference type="eggNOG" id="ENOG502RUDD">
    <property type="taxonomic scope" value="Eukaryota"/>
</dbReference>
<keyword evidence="6" id="KW-0723">Serine/threonine-protein kinase</keyword>
<evidence type="ECO:0000256" key="14">
    <source>
        <dbReference type="ARBA" id="ARBA00022777"/>
    </source>
</evidence>
<keyword evidence="19" id="KW-0325">Glycoprotein</keyword>
<dbReference type="SMART" id="SM00365">
    <property type="entry name" value="LRR_SD22"/>
    <property type="match status" value="8"/>
</dbReference>
<dbReference type="ExpressionAtlas" id="F6GXC5">
    <property type="expression patterns" value="baseline"/>
</dbReference>
<evidence type="ECO:0000256" key="9">
    <source>
        <dbReference type="ARBA" id="ARBA00022679"/>
    </source>
</evidence>
<evidence type="ECO:0000256" key="22">
    <source>
        <dbReference type="PROSITE-ProRule" id="PRU10141"/>
    </source>
</evidence>
<dbReference type="EMBL" id="FN594964">
    <property type="protein sequence ID" value="CCB44611.1"/>
    <property type="molecule type" value="Genomic_DNA"/>
</dbReference>
<keyword evidence="17 23" id="KW-0472">Membrane</keyword>
<evidence type="ECO:0000256" key="19">
    <source>
        <dbReference type="ARBA" id="ARBA00023180"/>
    </source>
</evidence>
<keyword evidence="18" id="KW-0675">Receptor</keyword>
<dbReference type="FunFam" id="3.80.10.10:FF:000095">
    <property type="entry name" value="LRR receptor-like serine/threonine-protein kinase GSO1"/>
    <property type="match status" value="1"/>
</dbReference>
<comment type="subcellular location">
    <subcellularLocation>
        <location evidence="1">Cell membrane</location>
        <topology evidence="1">Single-pass membrane protein</topology>
    </subcellularLocation>
    <subcellularLocation>
        <location evidence="2">Membrane</location>
        <topology evidence="2">Single-pass type I membrane protein</topology>
    </subcellularLocation>
</comment>
<proteinExistence type="inferred from homology"/>